<evidence type="ECO:0000259" key="2">
    <source>
        <dbReference type="PROSITE" id="PS50206"/>
    </source>
</evidence>
<dbReference type="AlphaFoldDB" id="A0A0C3IAZ7"/>
<dbReference type="InParanoid" id="A0A0C3IAZ7"/>
<feature type="compositionally biased region" description="Acidic residues" evidence="1">
    <location>
        <begin position="274"/>
        <end position="284"/>
    </location>
</feature>
<feature type="region of interest" description="Disordered" evidence="1">
    <location>
        <begin position="632"/>
        <end position="776"/>
    </location>
</feature>
<protein>
    <recommendedName>
        <fullName evidence="2">Rhodanese domain-containing protein</fullName>
    </recommendedName>
</protein>
<dbReference type="InterPro" id="IPR001763">
    <property type="entry name" value="Rhodanese-like_dom"/>
</dbReference>
<dbReference type="HOGENOM" id="CLU_024812_0_0_1"/>
<dbReference type="Proteomes" id="UP000054217">
    <property type="component" value="Unassembled WGS sequence"/>
</dbReference>
<feature type="compositionally biased region" description="Polar residues" evidence="1">
    <location>
        <begin position="712"/>
        <end position="724"/>
    </location>
</feature>
<feature type="region of interest" description="Disordered" evidence="1">
    <location>
        <begin position="491"/>
        <end position="581"/>
    </location>
</feature>
<keyword evidence="4" id="KW-1185">Reference proteome</keyword>
<reference evidence="3 4" key="1">
    <citation type="submission" date="2014-04" db="EMBL/GenBank/DDBJ databases">
        <authorList>
            <consortium name="DOE Joint Genome Institute"/>
            <person name="Kuo A."/>
            <person name="Kohler A."/>
            <person name="Costa M.D."/>
            <person name="Nagy L.G."/>
            <person name="Floudas D."/>
            <person name="Copeland A."/>
            <person name="Barry K.W."/>
            <person name="Cichocki N."/>
            <person name="Veneault-Fourrey C."/>
            <person name="LaButti K."/>
            <person name="Lindquist E.A."/>
            <person name="Lipzen A."/>
            <person name="Lundell T."/>
            <person name="Morin E."/>
            <person name="Murat C."/>
            <person name="Sun H."/>
            <person name="Tunlid A."/>
            <person name="Henrissat B."/>
            <person name="Grigoriev I.V."/>
            <person name="Hibbett D.S."/>
            <person name="Martin F."/>
            <person name="Nordberg H.P."/>
            <person name="Cantor M.N."/>
            <person name="Hua S.X."/>
        </authorList>
    </citation>
    <scope>NUCLEOTIDE SEQUENCE [LARGE SCALE GENOMIC DNA]</scope>
    <source>
        <strain evidence="3 4">Marx 270</strain>
    </source>
</reference>
<feature type="compositionally biased region" description="Basic and acidic residues" evidence="1">
    <location>
        <begin position="658"/>
        <end position="668"/>
    </location>
</feature>
<dbReference type="EMBL" id="KN832107">
    <property type="protein sequence ID" value="KIN94247.1"/>
    <property type="molecule type" value="Genomic_DNA"/>
</dbReference>
<feature type="region of interest" description="Disordered" evidence="1">
    <location>
        <begin position="428"/>
        <end position="463"/>
    </location>
</feature>
<reference evidence="4" key="2">
    <citation type="submission" date="2015-01" db="EMBL/GenBank/DDBJ databases">
        <title>Evolutionary Origins and Diversification of the Mycorrhizal Mutualists.</title>
        <authorList>
            <consortium name="DOE Joint Genome Institute"/>
            <consortium name="Mycorrhizal Genomics Consortium"/>
            <person name="Kohler A."/>
            <person name="Kuo A."/>
            <person name="Nagy L.G."/>
            <person name="Floudas D."/>
            <person name="Copeland A."/>
            <person name="Barry K.W."/>
            <person name="Cichocki N."/>
            <person name="Veneault-Fourrey C."/>
            <person name="LaButti K."/>
            <person name="Lindquist E.A."/>
            <person name="Lipzen A."/>
            <person name="Lundell T."/>
            <person name="Morin E."/>
            <person name="Murat C."/>
            <person name="Riley R."/>
            <person name="Ohm R."/>
            <person name="Sun H."/>
            <person name="Tunlid A."/>
            <person name="Henrissat B."/>
            <person name="Grigoriev I.V."/>
            <person name="Hibbett D.S."/>
            <person name="Martin F."/>
        </authorList>
    </citation>
    <scope>NUCLEOTIDE SEQUENCE [LARGE SCALE GENOMIC DNA]</scope>
    <source>
        <strain evidence="4">Marx 270</strain>
    </source>
</reference>
<feature type="compositionally biased region" description="Basic and acidic residues" evidence="1">
    <location>
        <begin position="632"/>
        <end position="644"/>
    </location>
</feature>
<evidence type="ECO:0000256" key="1">
    <source>
        <dbReference type="SAM" id="MobiDB-lite"/>
    </source>
</evidence>
<feature type="compositionally biased region" description="Basic residues" evidence="1">
    <location>
        <begin position="500"/>
        <end position="521"/>
    </location>
</feature>
<evidence type="ECO:0000313" key="3">
    <source>
        <dbReference type="EMBL" id="KIN94247.1"/>
    </source>
</evidence>
<feature type="compositionally biased region" description="Polar residues" evidence="1">
    <location>
        <begin position="453"/>
        <end position="463"/>
    </location>
</feature>
<feature type="compositionally biased region" description="Basic and acidic residues" evidence="1">
    <location>
        <begin position="560"/>
        <end position="571"/>
    </location>
</feature>
<gene>
    <name evidence="3" type="ORF">M404DRAFT_35257</name>
</gene>
<name>A0A0C3IAZ7_PISTI</name>
<dbReference type="PROSITE" id="PS50206">
    <property type="entry name" value="RHODANESE_3"/>
    <property type="match status" value="1"/>
</dbReference>
<organism evidence="3 4">
    <name type="scientific">Pisolithus tinctorius Marx 270</name>
    <dbReference type="NCBI Taxonomy" id="870435"/>
    <lineage>
        <taxon>Eukaryota</taxon>
        <taxon>Fungi</taxon>
        <taxon>Dikarya</taxon>
        <taxon>Basidiomycota</taxon>
        <taxon>Agaricomycotina</taxon>
        <taxon>Agaricomycetes</taxon>
        <taxon>Agaricomycetidae</taxon>
        <taxon>Boletales</taxon>
        <taxon>Sclerodermatineae</taxon>
        <taxon>Pisolithaceae</taxon>
        <taxon>Pisolithus</taxon>
    </lineage>
</organism>
<feature type="region of interest" description="Disordered" evidence="1">
    <location>
        <begin position="274"/>
        <end position="293"/>
    </location>
</feature>
<sequence>MDTQYDAEHGYDDWVPTDVEDASSIVAQGIKQSVTGDEDHVNFDIDELEVLVRRRSDWKESGKTKKPMILQSILGELHELDKNTELSHAEMQLKAGLVTAWLKIPLCSRKPRITLRAGYKYSVRSVVRELYHDHVQKKLATMREDTGDEEGPKPIGVYQQALTAFIQDDLSDKQLVAAQDIAAKWNGMEGPAPDIKAKNAAKYGYKYFRNFAEEMWRYCSMRVVCFAGWKNAEGTVEACTMDFNRDIADRMSFNEVRNLEGSWRDYLGEAFEEDEISNDDDDGQNEGSTRKKAGTIMKVDPVTLVTKEDGTVSIGEIAGLSRDLLQKTVRGFMTAHYRRTCGKATAAVPFKQLGAHQQEMIATEHLPANFSFTIDPSHMSVSAATELLSFWRQRQAVDMGNVFAFQMWLDRSGTLQPPVEEGRIPLQIARDRRSRSRTPATARAQSKAPAQTIPKSNQQGEQQGRANTFLRNVQSSDVDAFPQASPAIFAAVDMPGPSHDHRRRVNSRAKSSHPKHLHRRSIVLETDTDHDDDPLEDWQPQEKQGRDATPIPCKTMAQIRPDDEHPKDTRRVRNKTPFPGRAMKAPTILYADEDAFDSDEVDRSEALGAADKLPTLSKATADEMIDFTRKLKDRSENQGDDHLRSVPFATDAPQNTYGHRDKRTEVRLKPSLKKGGQECRNPPLARQDAAQHHAETTSNNRWMGLPKRSDTDTQSGQKKLTLSSRDGMVEGIWKSPRVRRAPARPDADVPSPQFKRSRKHTLAEPEASSGKKARMQ</sequence>
<evidence type="ECO:0000313" key="4">
    <source>
        <dbReference type="Proteomes" id="UP000054217"/>
    </source>
</evidence>
<accession>A0A0C3IAZ7</accession>
<feature type="domain" description="Rhodanese" evidence="2">
    <location>
        <begin position="253"/>
        <end position="275"/>
    </location>
</feature>
<proteinExistence type="predicted"/>
<feature type="compositionally biased region" description="Acidic residues" evidence="1">
    <location>
        <begin position="526"/>
        <end position="536"/>
    </location>
</feature>